<protein>
    <submittedName>
        <fullName evidence="1">Type IX secretion system membrane protein PorP/SprF</fullName>
    </submittedName>
</protein>
<name>A0ABR9AFZ1_9BACT</name>
<dbReference type="Proteomes" id="UP000647133">
    <property type="component" value="Unassembled WGS sequence"/>
</dbReference>
<keyword evidence="2" id="KW-1185">Reference proteome</keyword>
<accession>A0ABR9AFZ1</accession>
<dbReference type="NCBIfam" id="TIGR03519">
    <property type="entry name" value="T9SS_PorP_fam"/>
    <property type="match status" value="1"/>
</dbReference>
<dbReference type="EMBL" id="JACYTQ010000001">
    <property type="protein sequence ID" value="MBD8487374.1"/>
    <property type="molecule type" value="Genomic_DNA"/>
</dbReference>
<dbReference type="InterPro" id="IPR019861">
    <property type="entry name" value="PorP/SprF_Bacteroidetes"/>
</dbReference>
<proteinExistence type="predicted"/>
<comment type="caution">
    <text evidence="1">The sequence shown here is derived from an EMBL/GenBank/DDBJ whole genome shotgun (WGS) entry which is preliminary data.</text>
</comment>
<gene>
    <name evidence="1" type="ORF">IFO69_01305</name>
</gene>
<reference evidence="1 2" key="1">
    <citation type="submission" date="2020-09" db="EMBL/GenBank/DDBJ databases">
        <title>Echinicola sp. CAU 1574 isolated from sand of Sido Beach.</title>
        <authorList>
            <person name="Kim W."/>
        </authorList>
    </citation>
    <scope>NUCLEOTIDE SEQUENCE [LARGE SCALE GENOMIC DNA]</scope>
    <source>
        <strain evidence="1 2">CAU 1574</strain>
    </source>
</reference>
<evidence type="ECO:0000313" key="1">
    <source>
        <dbReference type="EMBL" id="MBD8487374.1"/>
    </source>
</evidence>
<organism evidence="1 2">
    <name type="scientific">Echinicola arenosa</name>
    <dbReference type="NCBI Taxonomy" id="2774144"/>
    <lineage>
        <taxon>Bacteria</taxon>
        <taxon>Pseudomonadati</taxon>
        <taxon>Bacteroidota</taxon>
        <taxon>Cytophagia</taxon>
        <taxon>Cytophagales</taxon>
        <taxon>Cyclobacteriaceae</taxon>
        <taxon>Echinicola</taxon>
    </lineage>
</organism>
<evidence type="ECO:0000313" key="2">
    <source>
        <dbReference type="Proteomes" id="UP000647133"/>
    </source>
</evidence>
<dbReference type="Pfam" id="PF11751">
    <property type="entry name" value="PorP_SprF"/>
    <property type="match status" value="1"/>
</dbReference>
<sequence length="318" mass="35913">MKRTVIYICLIIFLVPFTSTGQSRKYISQFDFFQSYYNPGLTGYEGSTIRGFVRNQWSGFEGAPRTVFFSGELDFAEMKGTEDPAMMGKNAASLNLLFDSYGAFKETGLVLGYASRIRLTEKHNLRLGAGVSYTTVQLDGNAMTIEQQGDDLLGQYIGAFSDMQIMDFNLGLALTHHKYYLSYAMHQVNGGRISSGDEFMEGRPVNYIVQAGYREALNDHLAVIGNFFFRGQEDLPNNVEFNLKALLMDKVWLGAGHRVDYANNLQMGFLLNKLKVGYVYEFPTNGSYLLPGNTHEFMAVFSLFRSNKRNSPDEVLIW</sequence>